<evidence type="ECO:0000259" key="1">
    <source>
        <dbReference type="PROSITE" id="PS51832"/>
    </source>
</evidence>
<dbReference type="RefSeq" id="WP_243748427.1">
    <property type="nucleotide sequence ID" value="NZ_SNXS01000007.1"/>
</dbReference>
<dbReference type="InterPro" id="IPR037522">
    <property type="entry name" value="HD_GYP_dom"/>
</dbReference>
<dbReference type="AlphaFoldDB" id="A0A4R6QI83"/>
<proteinExistence type="predicted"/>
<dbReference type="PROSITE" id="PS51832">
    <property type="entry name" value="HD_GYP"/>
    <property type="match status" value="1"/>
</dbReference>
<feature type="domain" description="HD-GYP" evidence="1">
    <location>
        <begin position="46"/>
        <end position="243"/>
    </location>
</feature>
<dbReference type="InterPro" id="IPR003607">
    <property type="entry name" value="HD/PDEase_dom"/>
</dbReference>
<dbReference type="EMBL" id="SNXS01000007">
    <property type="protein sequence ID" value="TDP62520.1"/>
    <property type="molecule type" value="Genomic_DNA"/>
</dbReference>
<protein>
    <submittedName>
        <fullName evidence="2">Putative two-component system response regulator</fullName>
    </submittedName>
</protein>
<dbReference type="Gene3D" id="1.10.3210.10">
    <property type="entry name" value="Hypothetical protein af1432"/>
    <property type="match status" value="1"/>
</dbReference>
<dbReference type="InParanoid" id="A0A4R6QI83"/>
<comment type="caution">
    <text evidence="2">The sequence shown here is derived from an EMBL/GenBank/DDBJ whole genome shotgun (WGS) entry which is preliminary data.</text>
</comment>
<reference evidence="2 3" key="1">
    <citation type="submission" date="2019-03" db="EMBL/GenBank/DDBJ databases">
        <title>Genomic Encyclopedia of Type Strains, Phase IV (KMG-IV): sequencing the most valuable type-strain genomes for metagenomic binning, comparative biology and taxonomic classification.</title>
        <authorList>
            <person name="Goeker M."/>
        </authorList>
    </citation>
    <scope>NUCLEOTIDE SEQUENCE [LARGE SCALE GENOMIC DNA]</scope>
    <source>
        <strain evidence="2 3">DSM 16998</strain>
    </source>
</reference>
<dbReference type="SMART" id="SM00471">
    <property type="entry name" value="HDc"/>
    <property type="match status" value="1"/>
</dbReference>
<evidence type="ECO:0000313" key="2">
    <source>
        <dbReference type="EMBL" id="TDP62520.1"/>
    </source>
</evidence>
<dbReference type="InterPro" id="IPR052020">
    <property type="entry name" value="Cyclic_di-GMP/3'3'-cGAMP_PDE"/>
</dbReference>
<dbReference type="Proteomes" id="UP000295361">
    <property type="component" value="Unassembled WGS sequence"/>
</dbReference>
<dbReference type="PANTHER" id="PTHR45228">
    <property type="entry name" value="CYCLIC DI-GMP PHOSPHODIESTERASE TM_0186-RELATED"/>
    <property type="match status" value="1"/>
</dbReference>
<organism evidence="2 3">
    <name type="scientific">Roseateles toxinivorans</name>
    <dbReference type="NCBI Taxonomy" id="270368"/>
    <lineage>
        <taxon>Bacteria</taxon>
        <taxon>Pseudomonadati</taxon>
        <taxon>Pseudomonadota</taxon>
        <taxon>Betaproteobacteria</taxon>
        <taxon>Burkholderiales</taxon>
        <taxon>Sphaerotilaceae</taxon>
        <taxon>Roseateles</taxon>
    </lineage>
</organism>
<evidence type="ECO:0000313" key="3">
    <source>
        <dbReference type="Proteomes" id="UP000295361"/>
    </source>
</evidence>
<keyword evidence="3" id="KW-1185">Reference proteome</keyword>
<dbReference type="Pfam" id="PF13487">
    <property type="entry name" value="HD_5"/>
    <property type="match status" value="1"/>
</dbReference>
<accession>A0A4R6QI83</accession>
<name>A0A4R6QI83_9BURK</name>
<dbReference type="GO" id="GO:0008081">
    <property type="term" value="F:phosphoric diester hydrolase activity"/>
    <property type="evidence" value="ECO:0007669"/>
    <property type="project" value="UniProtKB-ARBA"/>
</dbReference>
<sequence length="255" mass="28558">MQLEPSSPALAVESNRFDDAASEQMECIIADLGRMYQERNEALREVERAHHDALLRLSLAADFRDDDTGVHIMRIAFLAEALALRLGEPARFARMLRKAAPMHDIGKIGVPDYVLKKPGSYTAAERAVMNQHPEMGAKILGKSRIPLFQLAAEVAMTHHECWDGGGYPKGLVGAEIPLSGRIVAVVDFFDALTMDRCYRKAFDDEVALTMLLEQRGVAFDPRVVDVFVEHLPEMVAIRERINQQRPSFESLVDRT</sequence>
<gene>
    <name evidence="2" type="ORF">DES47_10798</name>
</gene>
<dbReference type="CDD" id="cd00077">
    <property type="entry name" value="HDc"/>
    <property type="match status" value="1"/>
</dbReference>
<dbReference type="SUPFAM" id="SSF109604">
    <property type="entry name" value="HD-domain/PDEase-like"/>
    <property type="match status" value="1"/>
</dbReference>